<dbReference type="InterPro" id="IPR040079">
    <property type="entry name" value="Glutathione_S-Trfase"/>
</dbReference>
<dbReference type="SFLD" id="SFLDG01206">
    <property type="entry name" value="Xi.1"/>
    <property type="match status" value="1"/>
</dbReference>
<dbReference type="SUPFAM" id="SSF52833">
    <property type="entry name" value="Thioredoxin-like"/>
    <property type="match status" value="1"/>
</dbReference>
<dbReference type="Pfam" id="PF13409">
    <property type="entry name" value="GST_N_2"/>
    <property type="match status" value="1"/>
</dbReference>
<dbReference type="SUPFAM" id="SSF47616">
    <property type="entry name" value="GST C-terminal domain-like"/>
    <property type="match status" value="1"/>
</dbReference>
<dbReference type="Gene3D" id="3.40.30.10">
    <property type="entry name" value="Glutaredoxin"/>
    <property type="match status" value="1"/>
</dbReference>
<dbReference type="InterPro" id="IPR036282">
    <property type="entry name" value="Glutathione-S-Trfase_C_sf"/>
</dbReference>
<protein>
    <recommendedName>
        <fullName evidence="1">GST C-terminal domain-containing protein</fullName>
    </recommendedName>
</protein>
<dbReference type="PANTHER" id="PTHR32419">
    <property type="entry name" value="GLUTATHIONYL-HYDROQUINONE REDUCTASE"/>
    <property type="match status" value="1"/>
</dbReference>
<name>A0A8W8MSH5_MAGGI</name>
<sequence length="537" mass="61268">MELDYHSTFLVLLLRTYSFWLMTSTCWSLNLRCSKCIHMESSSVYASFVKLPTDPLCTKANYGNLENATIVSCPEKPSGDDEKRFICGDMRGNLTANIQTKLLGIDMNVNVQGSLFYRDCILVDTNVVEGCQQNVIGPMEKAALQELGLSNANVTITNFQGSTCLSAPLDDSRELSTDYQTVNEATPVNRDPTSGKHYIEQLVTSVSVTTMEKAVRPEYDGTPGRSVIDKKGAFQRSQSAFRNWVTADGSSGFKAQPGRYHLYVSLACPWAHRTLILRKLKGLDDVISVNVVDWLLNFETGWEFNEKRDGCTPDTVNSVKYLKEVYRKVDPDYNKSVTVPVLWDKETKTIVNNESSEIIRMLNSEFNDFCKTEEQKQLDFYPENLRKSIDDINEWIYPNINNGVYRAGFARTQEAYDEAVIGLFDALDKVESILSKQRYLVGSSLTEADIRLFVTLVRFDSVYEQHFKCNKKRILDYPNIWPYVRDIYQIPGIAETINMEHIKKHYMMSHRSINQYGIVCIGPDLDFMAPHGRDKKY</sequence>
<evidence type="ECO:0000259" key="1">
    <source>
        <dbReference type="PROSITE" id="PS50405"/>
    </source>
</evidence>
<dbReference type="PROSITE" id="PS50405">
    <property type="entry name" value="GST_CTER"/>
    <property type="match status" value="1"/>
</dbReference>
<dbReference type="InterPro" id="IPR016639">
    <property type="entry name" value="GST_Omega/GSH"/>
</dbReference>
<dbReference type="SFLD" id="SFLDG01148">
    <property type="entry name" value="Xi_(cytGST)"/>
    <property type="match status" value="1"/>
</dbReference>
<dbReference type="PANTHER" id="PTHR32419:SF6">
    <property type="entry name" value="GLUTATHIONE S-TRANSFERASE OMEGA-LIKE 1-RELATED"/>
    <property type="match status" value="1"/>
</dbReference>
<dbReference type="EnsemblMetazoa" id="G34883.5">
    <property type="protein sequence ID" value="G34883.5:cds"/>
    <property type="gene ID" value="G34883"/>
</dbReference>
<dbReference type="InterPro" id="IPR004045">
    <property type="entry name" value="Glutathione_S-Trfase_N"/>
</dbReference>
<dbReference type="InterPro" id="IPR036249">
    <property type="entry name" value="Thioredoxin-like_sf"/>
</dbReference>
<dbReference type="InterPro" id="IPR010987">
    <property type="entry name" value="Glutathione-S-Trfase_C-like"/>
</dbReference>
<reference evidence="2" key="1">
    <citation type="submission" date="2022-08" db="UniProtKB">
        <authorList>
            <consortium name="EnsemblMetazoa"/>
        </authorList>
    </citation>
    <scope>IDENTIFICATION</scope>
    <source>
        <strain evidence="2">05x7-T-G4-1.051#20</strain>
    </source>
</reference>
<keyword evidence="3" id="KW-1185">Reference proteome</keyword>
<accession>A0A8W8MSH5</accession>
<dbReference type="FunFam" id="3.40.30.10:FF:000058">
    <property type="entry name" value="Glutathione S-transferase, omega"/>
    <property type="match status" value="1"/>
</dbReference>
<organism evidence="2 3">
    <name type="scientific">Magallana gigas</name>
    <name type="common">Pacific oyster</name>
    <name type="synonym">Crassostrea gigas</name>
    <dbReference type="NCBI Taxonomy" id="29159"/>
    <lineage>
        <taxon>Eukaryota</taxon>
        <taxon>Metazoa</taxon>
        <taxon>Spiralia</taxon>
        <taxon>Lophotrochozoa</taxon>
        <taxon>Mollusca</taxon>
        <taxon>Bivalvia</taxon>
        <taxon>Autobranchia</taxon>
        <taxon>Pteriomorphia</taxon>
        <taxon>Ostreida</taxon>
        <taxon>Ostreoidea</taxon>
        <taxon>Ostreidae</taxon>
        <taxon>Magallana</taxon>
    </lineage>
</organism>
<dbReference type="GO" id="GO:0004364">
    <property type="term" value="F:glutathione transferase activity"/>
    <property type="evidence" value="ECO:0007669"/>
    <property type="project" value="InterPro"/>
</dbReference>
<dbReference type="InterPro" id="IPR047047">
    <property type="entry name" value="GST_Omega-like_C"/>
</dbReference>
<dbReference type="Pfam" id="PF13410">
    <property type="entry name" value="GST_C_2"/>
    <property type="match status" value="1"/>
</dbReference>
<proteinExistence type="predicted"/>
<dbReference type="SFLD" id="SFLDS00019">
    <property type="entry name" value="Glutathione_Transferase_(cytos"/>
    <property type="match status" value="1"/>
</dbReference>
<evidence type="ECO:0000313" key="3">
    <source>
        <dbReference type="Proteomes" id="UP000005408"/>
    </source>
</evidence>
<dbReference type="Proteomes" id="UP000005408">
    <property type="component" value="Unassembled WGS sequence"/>
</dbReference>
<dbReference type="CDD" id="cd03190">
    <property type="entry name" value="GST_C_Omega_like"/>
    <property type="match status" value="1"/>
</dbReference>
<evidence type="ECO:0000313" key="2">
    <source>
        <dbReference type="EnsemblMetazoa" id="G34883.5:cds"/>
    </source>
</evidence>
<dbReference type="Gene3D" id="1.20.1050.10">
    <property type="match status" value="1"/>
</dbReference>
<feature type="domain" description="GST C-terminal" evidence="1">
    <location>
        <begin position="371"/>
        <end position="506"/>
    </location>
</feature>
<dbReference type="AlphaFoldDB" id="A0A8W8MSH5"/>
<dbReference type="GO" id="GO:0005737">
    <property type="term" value="C:cytoplasm"/>
    <property type="evidence" value="ECO:0007669"/>
    <property type="project" value="TreeGrafter"/>
</dbReference>